<evidence type="ECO:0000313" key="2">
    <source>
        <dbReference type="EMBL" id="BAH94108.1"/>
    </source>
</evidence>
<feature type="region of interest" description="Disordered" evidence="1">
    <location>
        <begin position="117"/>
        <end position="136"/>
    </location>
</feature>
<dbReference type="Proteomes" id="UP000000763">
    <property type="component" value="Chromosome 8"/>
</dbReference>
<dbReference type="AlphaFoldDB" id="C7J5T1"/>
<reference evidence="2 3" key="1">
    <citation type="journal article" date="2005" name="Nature">
        <title>The map-based sequence of the rice genome.</title>
        <authorList>
            <consortium name="International rice genome sequencing project (IRGSP)"/>
            <person name="Matsumoto T."/>
            <person name="Wu J."/>
            <person name="Kanamori H."/>
            <person name="Katayose Y."/>
            <person name="Fujisawa M."/>
            <person name="Namiki N."/>
            <person name="Mizuno H."/>
            <person name="Yamamoto K."/>
            <person name="Antonio B.A."/>
            <person name="Baba T."/>
            <person name="Sakata K."/>
            <person name="Nagamura Y."/>
            <person name="Aoki H."/>
            <person name="Arikawa K."/>
            <person name="Arita K."/>
            <person name="Bito T."/>
            <person name="Chiden Y."/>
            <person name="Fujitsuka N."/>
            <person name="Fukunaka R."/>
            <person name="Hamada M."/>
            <person name="Harada C."/>
            <person name="Hayashi A."/>
            <person name="Hijishita S."/>
            <person name="Honda M."/>
            <person name="Hosokawa S."/>
            <person name="Ichikawa Y."/>
            <person name="Idonuma A."/>
            <person name="Iijima M."/>
            <person name="Ikeda M."/>
            <person name="Ikeno M."/>
            <person name="Ito K."/>
            <person name="Ito S."/>
            <person name="Ito T."/>
            <person name="Ito Y."/>
            <person name="Ito Y."/>
            <person name="Iwabuchi A."/>
            <person name="Kamiya K."/>
            <person name="Karasawa W."/>
            <person name="Kurita K."/>
            <person name="Katagiri S."/>
            <person name="Kikuta A."/>
            <person name="Kobayashi H."/>
            <person name="Kobayashi N."/>
            <person name="Machita K."/>
            <person name="Maehara T."/>
            <person name="Masukawa M."/>
            <person name="Mizubayashi T."/>
            <person name="Mukai Y."/>
            <person name="Nagasaki H."/>
            <person name="Nagata Y."/>
            <person name="Naito S."/>
            <person name="Nakashima M."/>
            <person name="Nakama Y."/>
            <person name="Nakamichi Y."/>
            <person name="Nakamura M."/>
            <person name="Meguro A."/>
            <person name="Negishi M."/>
            <person name="Ohta I."/>
            <person name="Ohta T."/>
            <person name="Okamoto M."/>
            <person name="Ono N."/>
            <person name="Saji S."/>
            <person name="Sakaguchi M."/>
            <person name="Sakai K."/>
            <person name="Shibata M."/>
            <person name="Shimokawa T."/>
            <person name="Song J."/>
            <person name="Takazaki Y."/>
            <person name="Terasawa K."/>
            <person name="Tsugane M."/>
            <person name="Tsuji K."/>
            <person name="Ueda S."/>
            <person name="Waki K."/>
            <person name="Yamagata H."/>
            <person name="Yamamoto M."/>
            <person name="Yamamoto S."/>
            <person name="Yamane H."/>
            <person name="Yoshiki S."/>
            <person name="Yoshihara R."/>
            <person name="Yukawa K."/>
            <person name="Zhong H."/>
            <person name="Yano M."/>
            <person name="Yuan Q."/>
            <person name="Ouyang S."/>
            <person name="Liu J."/>
            <person name="Jones K.M."/>
            <person name="Gansberger K."/>
            <person name="Moffat K."/>
            <person name="Hill J."/>
            <person name="Bera J."/>
            <person name="Fadrosh D."/>
            <person name="Jin S."/>
            <person name="Johri S."/>
            <person name="Kim M."/>
            <person name="Overton L."/>
            <person name="Reardon M."/>
            <person name="Tsitrin T."/>
            <person name="Vuong H."/>
            <person name="Weaver B."/>
            <person name="Ciecko A."/>
            <person name="Tallon L."/>
            <person name="Jackson J."/>
            <person name="Pai G."/>
            <person name="Aken S.V."/>
            <person name="Utterback T."/>
            <person name="Reidmuller S."/>
            <person name="Feldblyum T."/>
            <person name="Hsiao J."/>
            <person name="Zismann V."/>
            <person name="Iobst S."/>
            <person name="de Vazeille A.R."/>
            <person name="Buell C.R."/>
            <person name="Ying K."/>
            <person name="Li Y."/>
            <person name="Lu T."/>
            <person name="Huang Y."/>
            <person name="Zhao Q."/>
            <person name="Feng Q."/>
            <person name="Zhang L."/>
            <person name="Zhu J."/>
            <person name="Weng Q."/>
            <person name="Mu J."/>
            <person name="Lu Y."/>
            <person name="Fan D."/>
            <person name="Liu Y."/>
            <person name="Guan J."/>
            <person name="Zhang Y."/>
            <person name="Yu S."/>
            <person name="Liu X."/>
            <person name="Zhang Y."/>
            <person name="Hong G."/>
            <person name="Han B."/>
            <person name="Choisne N."/>
            <person name="Demange N."/>
            <person name="Orjeda G."/>
            <person name="Samain S."/>
            <person name="Cattolico L."/>
            <person name="Pelletier E."/>
            <person name="Couloux A."/>
            <person name="Segurens B."/>
            <person name="Wincker P."/>
            <person name="D'Hont A."/>
            <person name="Scarpelli C."/>
            <person name="Weissenbach J."/>
            <person name="Salanoubat M."/>
            <person name="Quetier F."/>
            <person name="Yu Y."/>
            <person name="Kim H.R."/>
            <person name="Rambo T."/>
            <person name="Currie J."/>
            <person name="Collura K."/>
            <person name="Luo M."/>
            <person name="Yang T."/>
            <person name="Ammiraju J.S.S."/>
            <person name="Engler F."/>
            <person name="Soderlund C."/>
            <person name="Wing R.A."/>
            <person name="Palmer L.E."/>
            <person name="de la Bastide M."/>
            <person name="Spiegel L."/>
            <person name="Nascimento L."/>
            <person name="Zutavern T."/>
            <person name="O'Shaughnessy A."/>
            <person name="Dike S."/>
            <person name="Dedhia N."/>
            <person name="Preston R."/>
            <person name="Balija V."/>
            <person name="McCombie W.R."/>
            <person name="Chow T."/>
            <person name="Chen H."/>
            <person name="Chung M."/>
            <person name="Chen C."/>
            <person name="Shaw J."/>
            <person name="Wu H."/>
            <person name="Hsiao K."/>
            <person name="Chao Y."/>
            <person name="Chu M."/>
            <person name="Cheng C."/>
            <person name="Hour A."/>
            <person name="Lee P."/>
            <person name="Lin S."/>
            <person name="Lin Y."/>
            <person name="Liou J."/>
            <person name="Liu S."/>
            <person name="Hsing Y."/>
            <person name="Raghuvanshi S."/>
            <person name="Mohanty A."/>
            <person name="Bharti A.K."/>
            <person name="Gaur A."/>
            <person name="Gupta V."/>
            <person name="Kumar D."/>
            <person name="Ravi V."/>
            <person name="Vij S."/>
            <person name="Kapur A."/>
            <person name="Khurana P."/>
            <person name="Khurana P."/>
            <person name="Khurana J.P."/>
            <person name="Tyagi A.K."/>
            <person name="Gaikwad K."/>
            <person name="Singh A."/>
            <person name="Dalal V."/>
            <person name="Srivastava S."/>
            <person name="Dixit A."/>
            <person name="Pal A.K."/>
            <person name="Ghazi I.A."/>
            <person name="Yadav M."/>
            <person name="Pandit A."/>
            <person name="Bhargava A."/>
            <person name="Sureshbabu K."/>
            <person name="Batra K."/>
            <person name="Sharma T.R."/>
            <person name="Mohapatra T."/>
            <person name="Singh N.K."/>
            <person name="Messing J."/>
            <person name="Nelson A.B."/>
            <person name="Fuks G."/>
            <person name="Kavchok S."/>
            <person name="Keizer G."/>
            <person name="Linton E."/>
            <person name="Llaca V."/>
            <person name="Song R."/>
            <person name="Tanyolac B."/>
            <person name="Young S."/>
            <person name="Ho-Il K."/>
            <person name="Hahn J.H."/>
            <person name="Sangsakoo G."/>
            <person name="Vanavichit A."/>
            <person name="de Mattos Luiz.A.T."/>
            <person name="Zimmer P.D."/>
            <person name="Malone G."/>
            <person name="Dellagostin O."/>
            <person name="de Oliveira A.C."/>
            <person name="Bevan M."/>
            <person name="Bancroft I."/>
            <person name="Minx P."/>
            <person name="Cordum H."/>
            <person name="Wilson R."/>
            <person name="Cheng Z."/>
            <person name="Jin W."/>
            <person name="Jiang J."/>
            <person name="Leong S.A."/>
            <person name="Iwama H."/>
            <person name="Gojobori T."/>
            <person name="Itoh T."/>
            <person name="Niimura Y."/>
            <person name="Fujii Y."/>
            <person name="Habara T."/>
            <person name="Sakai H."/>
            <person name="Sato Y."/>
            <person name="Wilson G."/>
            <person name="Kumar K."/>
            <person name="McCouch S."/>
            <person name="Juretic N."/>
            <person name="Hoen D."/>
            <person name="Wright S."/>
            <person name="Bruskiewich R."/>
            <person name="Bureau T."/>
            <person name="Miyao A."/>
            <person name="Hirochika H."/>
            <person name="Nishikawa T."/>
            <person name="Kadowaki K."/>
            <person name="Sugiura M."/>
            <person name="Burr B."/>
            <person name="Sasaki T."/>
        </authorList>
    </citation>
    <scope>NUCLEOTIDE SEQUENCE [LARGE SCALE GENOMIC DNA]</scope>
    <source>
        <strain evidence="3">cv. Nipponbare</strain>
    </source>
</reference>
<proteinExistence type="predicted"/>
<name>C7J5T1_ORYSJ</name>
<accession>C7J5T1</accession>
<dbReference type="EMBL" id="AP008214">
    <property type="protein sequence ID" value="BAH94108.1"/>
    <property type="molecule type" value="Genomic_DNA"/>
</dbReference>
<feature type="compositionally biased region" description="Low complexity" evidence="1">
    <location>
        <begin position="166"/>
        <end position="190"/>
    </location>
</feature>
<sequence length="190" mass="21061">MECYIFFLKRKKYTEGPSTCHRVTKSYLNRKTRYNASPNLQNQCRLGTSAVLTPVLSDVTADSAWVPRGPHISMCPRQHFFSIPSSLPSSSPFPLLFSPLVLPMSRHDCAGEGRVLAGASRRRRRQEGRPECSRARSVPRLRLGSVYREGHRRKNPPPPAAPVWRPSETPATSTPAPCSAPPSGTAPPCR</sequence>
<reference evidence="3" key="2">
    <citation type="journal article" date="2008" name="Nucleic Acids Res.">
        <title>The rice annotation project database (RAP-DB): 2008 update.</title>
        <authorList>
            <consortium name="The rice annotation project (RAP)"/>
        </authorList>
    </citation>
    <scope>GENOME REANNOTATION</scope>
    <source>
        <strain evidence="3">cv. Nipponbare</strain>
    </source>
</reference>
<feature type="region of interest" description="Disordered" evidence="1">
    <location>
        <begin position="143"/>
        <end position="190"/>
    </location>
</feature>
<gene>
    <name evidence="2" type="ordered locus">Os08g0148266</name>
</gene>
<evidence type="ECO:0000256" key="1">
    <source>
        <dbReference type="SAM" id="MobiDB-lite"/>
    </source>
</evidence>
<protein>
    <submittedName>
        <fullName evidence="2">Os08g0148266 protein</fullName>
    </submittedName>
</protein>
<evidence type="ECO:0000313" key="3">
    <source>
        <dbReference type="Proteomes" id="UP000000763"/>
    </source>
</evidence>
<dbReference type="KEGG" id="dosa:Os08g0148266"/>
<organism evidence="2 3">
    <name type="scientific">Oryza sativa subsp. japonica</name>
    <name type="common">Rice</name>
    <dbReference type="NCBI Taxonomy" id="39947"/>
    <lineage>
        <taxon>Eukaryota</taxon>
        <taxon>Viridiplantae</taxon>
        <taxon>Streptophyta</taxon>
        <taxon>Embryophyta</taxon>
        <taxon>Tracheophyta</taxon>
        <taxon>Spermatophyta</taxon>
        <taxon>Magnoliopsida</taxon>
        <taxon>Liliopsida</taxon>
        <taxon>Poales</taxon>
        <taxon>Poaceae</taxon>
        <taxon>BOP clade</taxon>
        <taxon>Oryzoideae</taxon>
        <taxon>Oryzeae</taxon>
        <taxon>Oryzinae</taxon>
        <taxon>Oryza</taxon>
        <taxon>Oryza sativa</taxon>
    </lineage>
</organism>